<dbReference type="OrthoDB" id="7059230at2"/>
<dbReference type="PANTHER" id="PTHR30097:SF4">
    <property type="entry name" value="SLR6042 PROTEIN"/>
    <property type="match status" value="1"/>
</dbReference>
<dbReference type="EMBL" id="CP003153">
    <property type="protein sequence ID" value="AEV27268.1"/>
    <property type="molecule type" value="Genomic_DNA"/>
</dbReference>
<dbReference type="Pfam" id="PF25967">
    <property type="entry name" value="RND-MFP_C"/>
    <property type="match status" value="1"/>
</dbReference>
<dbReference type="GO" id="GO:0030313">
    <property type="term" value="C:cell envelope"/>
    <property type="evidence" value="ECO:0007669"/>
    <property type="project" value="TreeGrafter"/>
</dbReference>
<dbReference type="AlphaFoldDB" id="G8QGF0"/>
<dbReference type="Gene3D" id="2.40.420.20">
    <property type="match status" value="1"/>
</dbReference>
<dbReference type="HOGENOM" id="CLU_033985_0_0_4"/>
<dbReference type="RefSeq" id="WP_014237948.1">
    <property type="nucleotide sequence ID" value="NC_016616.1"/>
</dbReference>
<sequence>MSARRIPSRLLLRASLAACLGAALTLPAMPLQAHEGHGDEAAAPVSGDAPRRQADGSVFLPKASQRQIEIRTLPVTPGPLPRTLELNATVIMDPHKGGRVQSMLAGRLEPGPAGLPSVGQKVQKGQVLAYVVPSAGQIERSNQSALLAELQAARSLAEKRLARLQELADTVPRKDIEAAESEVKSLKGRIAAVGGGLSNRDTLVAPVTGVIAAANGMAGQIVEARDIIFEVVDPDSLHIEAMAYTPLAAEAIEAASVAVSEGGAGAGPAAPRVIPLEFLGAGRRLKEQALPVIFDNHSAGVGQWLALGQPVKVQVRLKGTLEAAAVPATALVKNPSNETILWVKRSPELFEPRAIRYQPLDGARVAVTQGLAPGDRVVVQGAPLLNQVR</sequence>
<protein>
    <submittedName>
        <fullName evidence="5">Membrane-fusion protein</fullName>
    </submittedName>
</protein>
<name>G8QGF0_AZOOP</name>
<organism evidence="5 6">
    <name type="scientific">Azospira oryzae (strain ATCC BAA-33 / DSM 13638 / PS)</name>
    <name type="common">Dechlorosoma suillum</name>
    <dbReference type="NCBI Taxonomy" id="640081"/>
    <lineage>
        <taxon>Bacteria</taxon>
        <taxon>Pseudomonadati</taxon>
        <taxon>Pseudomonadota</taxon>
        <taxon>Betaproteobacteria</taxon>
        <taxon>Rhodocyclales</taxon>
        <taxon>Rhodocyclaceae</taxon>
        <taxon>Azospira</taxon>
    </lineage>
</organism>
<dbReference type="InterPro" id="IPR051909">
    <property type="entry name" value="MFP_Cation_Efflux"/>
</dbReference>
<reference evidence="5 6" key="1">
    <citation type="journal article" date="2012" name="J. Bacteriol.">
        <title>Complete genome sequence of the anaerobic perchlorate-reducing bacterium Azospira suillum strain PS.</title>
        <authorList>
            <person name="Byrne-Bailey K.G."/>
            <person name="Coates J.D."/>
        </authorList>
    </citation>
    <scope>NUCLEOTIDE SEQUENCE [LARGE SCALE GENOMIC DNA]</scope>
    <source>
        <strain evidence="6">ATCC BAA-33 / DSM 13638 / PS</strain>
    </source>
</reference>
<dbReference type="GO" id="GO:0015679">
    <property type="term" value="P:plasma membrane copper ion transport"/>
    <property type="evidence" value="ECO:0007669"/>
    <property type="project" value="TreeGrafter"/>
</dbReference>
<feature type="region of interest" description="Disordered" evidence="2">
    <location>
        <begin position="35"/>
        <end position="60"/>
    </location>
</feature>
<dbReference type="Gene3D" id="1.10.287.470">
    <property type="entry name" value="Helix hairpin bin"/>
    <property type="match status" value="1"/>
</dbReference>
<dbReference type="KEGG" id="dsu:Dsui_2932"/>
<gene>
    <name evidence="5" type="ordered locus">Dsui_2932</name>
</gene>
<evidence type="ECO:0000313" key="6">
    <source>
        <dbReference type="Proteomes" id="UP000005633"/>
    </source>
</evidence>
<feature type="domain" description="Multidrug resistance protein MdtA-like C-terminal permuted SH3" evidence="4">
    <location>
        <begin position="325"/>
        <end position="382"/>
    </location>
</feature>
<dbReference type="PANTHER" id="PTHR30097">
    <property type="entry name" value="CATION EFFLUX SYSTEM PROTEIN CUSB"/>
    <property type="match status" value="1"/>
</dbReference>
<evidence type="ECO:0000256" key="3">
    <source>
        <dbReference type="SAM" id="SignalP"/>
    </source>
</evidence>
<dbReference type="Gene3D" id="2.40.50.100">
    <property type="match status" value="1"/>
</dbReference>
<dbReference type="InterPro" id="IPR058627">
    <property type="entry name" value="MdtA-like_C"/>
</dbReference>
<feature type="signal peptide" evidence="3">
    <location>
        <begin position="1"/>
        <end position="33"/>
    </location>
</feature>
<dbReference type="SUPFAM" id="SSF111369">
    <property type="entry name" value="HlyD-like secretion proteins"/>
    <property type="match status" value="1"/>
</dbReference>
<dbReference type="Proteomes" id="UP000005633">
    <property type="component" value="Chromosome"/>
</dbReference>
<keyword evidence="3" id="KW-0732">Signal</keyword>
<dbReference type="eggNOG" id="COG0845">
    <property type="taxonomic scope" value="Bacteria"/>
</dbReference>
<evidence type="ECO:0000313" key="5">
    <source>
        <dbReference type="EMBL" id="AEV27268.1"/>
    </source>
</evidence>
<evidence type="ECO:0000259" key="4">
    <source>
        <dbReference type="Pfam" id="PF25967"/>
    </source>
</evidence>
<proteinExistence type="predicted"/>
<dbReference type="STRING" id="640081.Dsui_2932"/>
<evidence type="ECO:0000256" key="2">
    <source>
        <dbReference type="SAM" id="MobiDB-lite"/>
    </source>
</evidence>
<dbReference type="GO" id="GO:0060003">
    <property type="term" value="P:copper ion export"/>
    <property type="evidence" value="ECO:0007669"/>
    <property type="project" value="TreeGrafter"/>
</dbReference>
<feature type="chain" id="PRO_5003514646" evidence="3">
    <location>
        <begin position="34"/>
        <end position="389"/>
    </location>
</feature>
<keyword evidence="1" id="KW-0813">Transport</keyword>
<accession>G8QGF0</accession>
<evidence type="ECO:0000256" key="1">
    <source>
        <dbReference type="ARBA" id="ARBA00022448"/>
    </source>
</evidence>